<dbReference type="AlphaFoldDB" id="A0A137P4B6"/>
<reference evidence="2 3" key="1">
    <citation type="journal article" date="2015" name="Genome Biol. Evol.">
        <title>Phylogenomic analyses indicate that early fungi evolved digesting cell walls of algal ancestors of land plants.</title>
        <authorList>
            <person name="Chang Y."/>
            <person name="Wang S."/>
            <person name="Sekimoto S."/>
            <person name="Aerts A.L."/>
            <person name="Choi C."/>
            <person name="Clum A."/>
            <person name="LaButti K.M."/>
            <person name="Lindquist E.A."/>
            <person name="Yee Ngan C."/>
            <person name="Ohm R.A."/>
            <person name="Salamov A.A."/>
            <person name="Grigoriev I.V."/>
            <person name="Spatafora J.W."/>
            <person name="Berbee M.L."/>
        </authorList>
    </citation>
    <scope>NUCLEOTIDE SEQUENCE [LARGE SCALE GENOMIC DNA]</scope>
    <source>
        <strain evidence="2 3">NRRL 28638</strain>
    </source>
</reference>
<proteinExistence type="predicted"/>
<evidence type="ECO:0000313" key="2">
    <source>
        <dbReference type="EMBL" id="KXN69870.1"/>
    </source>
</evidence>
<feature type="domain" description="Ketopantoate reductase N-terminal" evidence="1">
    <location>
        <begin position="10"/>
        <end position="153"/>
    </location>
</feature>
<sequence>MSYTNQFKLLIVGGGGVGGLFSYCISKSPLTNATLICRSNYKQVKINGFKLKSCTWGNRSYFPDNIVASIGEASDLQDSYDFVVITTKTHNFDTLAESLKSVISSKTCIVLIQNGLNLEEPYIKQYPNNSIISVIAFVGVHQLEPGFLEHYMPFKISF</sequence>
<organism evidence="2 3">
    <name type="scientific">Conidiobolus coronatus (strain ATCC 28846 / CBS 209.66 / NRRL 28638)</name>
    <name type="common">Delacroixia coronata</name>
    <dbReference type="NCBI Taxonomy" id="796925"/>
    <lineage>
        <taxon>Eukaryota</taxon>
        <taxon>Fungi</taxon>
        <taxon>Fungi incertae sedis</taxon>
        <taxon>Zoopagomycota</taxon>
        <taxon>Entomophthoromycotina</taxon>
        <taxon>Entomophthoromycetes</taxon>
        <taxon>Entomophthorales</taxon>
        <taxon>Ancylistaceae</taxon>
        <taxon>Conidiobolus</taxon>
    </lineage>
</organism>
<dbReference type="Pfam" id="PF02558">
    <property type="entry name" value="ApbA"/>
    <property type="match status" value="1"/>
</dbReference>
<dbReference type="OrthoDB" id="3609at2759"/>
<evidence type="ECO:0000259" key="1">
    <source>
        <dbReference type="Pfam" id="PF02558"/>
    </source>
</evidence>
<dbReference type="InterPro" id="IPR036291">
    <property type="entry name" value="NAD(P)-bd_dom_sf"/>
</dbReference>
<feature type="non-terminal residue" evidence="2">
    <location>
        <position position="158"/>
    </location>
</feature>
<evidence type="ECO:0000313" key="3">
    <source>
        <dbReference type="Proteomes" id="UP000070444"/>
    </source>
</evidence>
<dbReference type="PANTHER" id="PTHR21708">
    <property type="entry name" value="PROBABLE 2-DEHYDROPANTOATE 2-REDUCTASE"/>
    <property type="match status" value="1"/>
</dbReference>
<keyword evidence="3" id="KW-1185">Reference proteome</keyword>
<dbReference type="SUPFAM" id="SSF51735">
    <property type="entry name" value="NAD(P)-binding Rossmann-fold domains"/>
    <property type="match status" value="1"/>
</dbReference>
<gene>
    <name evidence="2" type="ORF">CONCODRAFT_7627</name>
</gene>
<dbReference type="InterPro" id="IPR013332">
    <property type="entry name" value="KPR_N"/>
</dbReference>
<dbReference type="Proteomes" id="UP000070444">
    <property type="component" value="Unassembled WGS sequence"/>
</dbReference>
<dbReference type="InterPro" id="IPR051402">
    <property type="entry name" value="KPR-Related"/>
</dbReference>
<dbReference type="GO" id="GO:0005737">
    <property type="term" value="C:cytoplasm"/>
    <property type="evidence" value="ECO:0007669"/>
    <property type="project" value="TreeGrafter"/>
</dbReference>
<accession>A0A137P4B6</accession>
<protein>
    <recommendedName>
        <fullName evidence="1">Ketopantoate reductase N-terminal domain-containing protein</fullName>
    </recommendedName>
</protein>
<dbReference type="PANTHER" id="PTHR21708:SF30">
    <property type="entry name" value="2-DEHYDROPANTOATE 2-REDUCTASE-RELATED"/>
    <property type="match status" value="1"/>
</dbReference>
<dbReference type="EMBL" id="KQ964520">
    <property type="protein sequence ID" value="KXN69870.1"/>
    <property type="molecule type" value="Genomic_DNA"/>
</dbReference>
<dbReference type="STRING" id="796925.A0A137P4B6"/>
<name>A0A137P4B6_CONC2</name>
<dbReference type="Gene3D" id="3.40.50.720">
    <property type="entry name" value="NAD(P)-binding Rossmann-like Domain"/>
    <property type="match status" value="1"/>
</dbReference>